<gene>
    <name evidence="3" type="ORF">EG850_05175</name>
</gene>
<feature type="region of interest" description="Disordered" evidence="1">
    <location>
        <begin position="1"/>
        <end position="24"/>
    </location>
</feature>
<feature type="transmembrane region" description="Helical" evidence="2">
    <location>
        <begin position="63"/>
        <end position="85"/>
    </location>
</feature>
<keyword evidence="2" id="KW-0812">Transmembrane</keyword>
<dbReference type="PANTHER" id="PTHR30569:SF0">
    <property type="entry name" value="CYTOSINE PERMEASE"/>
    <property type="match status" value="1"/>
</dbReference>
<dbReference type="AlphaFoldDB" id="A0A3P3VWM6"/>
<sequence length="473" mass="51306">MTFDLTGNNDTVEATDTLAREGNDDDQMRRGPLWLAFSGIISAMFFVYIGAAMALAYGTLNAAIGIGLTIITYGLINMLLSKYAINNRTTVALFSRTILGNSGASIAALIFALIAIYYAVFEGSIVAYAFQTAFGGETWMWYLIVVLYSTPLIMGGARRFLDKINGLLMPLYWGGFVAACIWAVVQYGYSDAWLTHAGTEVPFALGGPGWLATYAGYMGIWIMMMFTMDFAALGKRKDTKFHQNVTFGPLFYVLAFGLNGFFGVFLTFIIPGMEASETGIAGGLVQLMGFFGLLVVFASQTRINTANYYLGAANLRIFGEKVFRVSLPNVVWVILSSVIIFLLMLLPIVQYILLALAWQGVLVTAWVAIAVTHILMNRGGGQEHAAIGDTHYRRFNTAGMIAWFVPTIVGIVMIQFLGGIGATWGPVVTAVLASGLYALLRRTMKTDTALVRTISAEDAAADLAGKEAKVVTN</sequence>
<comment type="caution">
    <text evidence="3">The sequence shown here is derived from an EMBL/GenBank/DDBJ whole genome shotgun (WGS) entry which is preliminary data.</text>
</comment>
<feature type="transmembrane region" description="Helical" evidence="2">
    <location>
        <begin position="279"/>
        <end position="298"/>
    </location>
</feature>
<feature type="transmembrane region" description="Helical" evidence="2">
    <location>
        <begin position="97"/>
        <end position="119"/>
    </location>
</feature>
<protein>
    <submittedName>
        <fullName evidence="3">Permease</fullName>
    </submittedName>
</protein>
<dbReference type="OrthoDB" id="9056232at2"/>
<dbReference type="Proteomes" id="UP000274391">
    <property type="component" value="Unassembled WGS sequence"/>
</dbReference>
<proteinExistence type="predicted"/>
<dbReference type="RefSeq" id="WP_124970978.1">
    <property type="nucleotide sequence ID" value="NZ_RQVS01000005.1"/>
</dbReference>
<feature type="compositionally biased region" description="Polar residues" evidence="1">
    <location>
        <begin position="1"/>
        <end position="14"/>
    </location>
</feature>
<reference evidence="3 4" key="1">
    <citation type="submission" date="2018-11" db="EMBL/GenBank/DDBJ databases">
        <title>YIM 102482-1 draft genome.</title>
        <authorList>
            <person name="Li G."/>
            <person name="Jiang Y."/>
        </authorList>
    </citation>
    <scope>NUCLEOTIDE SEQUENCE [LARGE SCALE GENOMIC DNA]</scope>
    <source>
        <strain evidence="3 4">YIM 102482-1</strain>
    </source>
</reference>
<dbReference type="PANTHER" id="PTHR30569">
    <property type="entry name" value="CYTOSINE TRANSPORTER CODB"/>
    <property type="match status" value="1"/>
</dbReference>
<dbReference type="GO" id="GO:0005886">
    <property type="term" value="C:plasma membrane"/>
    <property type="evidence" value="ECO:0007669"/>
    <property type="project" value="TreeGrafter"/>
</dbReference>
<feature type="transmembrane region" description="Helical" evidence="2">
    <location>
        <begin position="33"/>
        <end position="57"/>
    </location>
</feature>
<evidence type="ECO:0000256" key="2">
    <source>
        <dbReference type="SAM" id="Phobius"/>
    </source>
</evidence>
<feature type="transmembrane region" description="Helical" evidence="2">
    <location>
        <begin position="169"/>
        <end position="189"/>
    </location>
</feature>
<feature type="transmembrane region" description="Helical" evidence="2">
    <location>
        <begin position="139"/>
        <end position="157"/>
    </location>
</feature>
<dbReference type="Gene3D" id="1.10.4160.10">
    <property type="entry name" value="Hydantoin permease"/>
    <property type="match status" value="1"/>
</dbReference>
<name>A0A3P3VWM6_9MICO</name>
<keyword evidence="4" id="KW-1185">Reference proteome</keyword>
<dbReference type="InterPro" id="IPR030191">
    <property type="entry name" value="CodB"/>
</dbReference>
<feature type="transmembrane region" description="Helical" evidence="2">
    <location>
        <begin position="209"/>
        <end position="228"/>
    </location>
</feature>
<feature type="transmembrane region" description="Helical" evidence="2">
    <location>
        <begin position="330"/>
        <end position="349"/>
    </location>
</feature>
<evidence type="ECO:0000313" key="4">
    <source>
        <dbReference type="Proteomes" id="UP000274391"/>
    </source>
</evidence>
<feature type="transmembrane region" description="Helical" evidence="2">
    <location>
        <begin position="397"/>
        <end position="417"/>
    </location>
</feature>
<evidence type="ECO:0000256" key="1">
    <source>
        <dbReference type="SAM" id="MobiDB-lite"/>
    </source>
</evidence>
<evidence type="ECO:0000313" key="3">
    <source>
        <dbReference type="EMBL" id="RRJ87212.1"/>
    </source>
</evidence>
<feature type="transmembrane region" description="Helical" evidence="2">
    <location>
        <begin position="423"/>
        <end position="440"/>
    </location>
</feature>
<feature type="transmembrane region" description="Helical" evidence="2">
    <location>
        <begin position="355"/>
        <end position="376"/>
    </location>
</feature>
<dbReference type="EMBL" id="RQVS01000005">
    <property type="protein sequence ID" value="RRJ87212.1"/>
    <property type="molecule type" value="Genomic_DNA"/>
</dbReference>
<feature type="transmembrane region" description="Helical" evidence="2">
    <location>
        <begin position="249"/>
        <end position="273"/>
    </location>
</feature>
<accession>A0A3P3VWM6</accession>
<keyword evidence="2" id="KW-0472">Membrane</keyword>
<dbReference type="GO" id="GO:0015209">
    <property type="term" value="F:cytosine transmembrane transporter activity"/>
    <property type="evidence" value="ECO:0007669"/>
    <property type="project" value="InterPro"/>
</dbReference>
<keyword evidence="2" id="KW-1133">Transmembrane helix</keyword>
<organism evidence="3 4">
    <name type="scientific">Gulosibacter macacae</name>
    <dbReference type="NCBI Taxonomy" id="2488791"/>
    <lineage>
        <taxon>Bacteria</taxon>
        <taxon>Bacillati</taxon>
        <taxon>Actinomycetota</taxon>
        <taxon>Actinomycetes</taxon>
        <taxon>Micrococcales</taxon>
        <taxon>Microbacteriaceae</taxon>
        <taxon>Gulosibacter</taxon>
    </lineage>
</organism>